<dbReference type="InterPro" id="IPR059157">
    <property type="entry name" value="WDR36-Utp21_N"/>
</dbReference>
<dbReference type="PANTHER" id="PTHR22840">
    <property type="entry name" value="WD REPEAT-CONTAINING PROTEIN 36"/>
    <property type="match status" value="1"/>
</dbReference>
<dbReference type="InterPro" id="IPR007319">
    <property type="entry name" value="WDR36/Utp21_C"/>
</dbReference>
<dbReference type="PROSITE" id="PS50294">
    <property type="entry name" value="WD_REPEATS_REGION"/>
    <property type="match status" value="2"/>
</dbReference>
<dbReference type="InterPro" id="IPR036322">
    <property type="entry name" value="WD40_repeat_dom_sf"/>
</dbReference>
<dbReference type="AlphaFoldDB" id="K1PWK0"/>
<evidence type="ECO:0000259" key="2">
    <source>
        <dbReference type="Pfam" id="PF25171"/>
    </source>
</evidence>
<feature type="domain" description="WDR36/Utp21 C-terminal" evidence="1">
    <location>
        <begin position="700"/>
        <end position="900"/>
    </location>
</feature>
<dbReference type="FunFam" id="2.130.10.10:FF:000109">
    <property type="entry name" value="WD repeat domain 36"/>
    <property type="match status" value="1"/>
</dbReference>
<dbReference type="GO" id="GO:0006364">
    <property type="term" value="P:rRNA processing"/>
    <property type="evidence" value="ECO:0007669"/>
    <property type="project" value="InterPro"/>
</dbReference>
<dbReference type="InterPro" id="IPR001680">
    <property type="entry name" value="WD40_rpt"/>
</dbReference>
<dbReference type="GO" id="GO:0034388">
    <property type="term" value="C:Pwp2p-containing subcomplex of 90S preribosome"/>
    <property type="evidence" value="ECO:0007669"/>
    <property type="project" value="TreeGrafter"/>
</dbReference>
<dbReference type="SUPFAM" id="SSF50998">
    <property type="entry name" value="Quinoprotein alcohol dehydrogenase-like"/>
    <property type="match status" value="1"/>
</dbReference>
<dbReference type="GO" id="GO:0032040">
    <property type="term" value="C:small-subunit processome"/>
    <property type="evidence" value="ECO:0007669"/>
    <property type="project" value="InterPro"/>
</dbReference>
<dbReference type="PROSITE" id="PS50082">
    <property type="entry name" value="WD_REPEATS_2"/>
    <property type="match status" value="3"/>
</dbReference>
<name>K1PWK0_MAGGI</name>
<dbReference type="InterPro" id="IPR011047">
    <property type="entry name" value="Quinoprotein_ADH-like_sf"/>
</dbReference>
<evidence type="ECO:0000313" key="3">
    <source>
        <dbReference type="EMBL" id="EKC28722.1"/>
    </source>
</evidence>
<dbReference type="HOGENOM" id="CLU_002774_2_0_1"/>
<dbReference type="SUPFAM" id="SSF50978">
    <property type="entry name" value="WD40 repeat-like"/>
    <property type="match status" value="1"/>
</dbReference>
<gene>
    <name evidence="3" type="ORF">CGI_10023488</name>
</gene>
<evidence type="ECO:0000259" key="1">
    <source>
        <dbReference type="Pfam" id="PF04192"/>
    </source>
</evidence>
<sequence>MSSGSKIFTGYRALGFVSDHVPLATRYNKRLKENYVITSVGNAFHTYNCSKLGITQISDKHPDSITCIAVNNRYVFTGCGNQVRAFKRSRQLVHTFDGHSVEVHLLLPFGNHLISVDIHSNLKIWDVENGGVYLEMEFSNSTFHISALVHPSTYLNKVVLGSKQGTLQLWNILKDQMLYSFTGWGSPITILQQSPAIDVIAVGLADGRTILHNIKYDETIIHFQQDWGPVSAISFRTDGHPIMVTGSTAGHIALWNLEEKKLQSQIRNAHYSAVSGMNCLPSEPLMVTSAADNSLKVWIFDLPDGGGRLLRQRSGHSAPPNFIHHYGNNGKNVLSAGQDSFLKSFSTIHDSENKSLGRASFNKAGTKRMGLQKDKYMMPPITAFAAEVTRASDWDSIVACHRGLSQVTTWNFQKSTMGKLRLCHPRFEEKEFQTATAKASILCFVSNKLCTRVCVDISSCGNFCVIGYSSGHVDKYNLQSGIHRGSIGDPAHHCCVMGVVVDGMNQILVTAGLDGEIRFWGFKKHQQIDSLRTDGYISGIVLHRDSSMLAVSLDNFQIIVVDLDTRRVVRKFQGHSNKVTGMSFSPDARWLISAGMDCTVRTWDLPSGRLVDCFMTEMAVTSLTMSPTADFLVTCHIDSVGLYTWYNKTLLSLVSLAPLPDDYQPQEVDMPDTQVTASVDSQTGEDNSMEDDPQDYASPEQLSAELVTLSLLPNSRWQNLLNLDVIKMRNKPKEPPKVPKAAPFFLPTIAGLQPKFDIQDDKEEGDKKQSRSDLSRFNSLSELGRKLEEGNKGLTALDYLKELGPSAVDSEIRCLGPDAGGSVTVMCQFLDMISYVLDTKKDFEISNAYLGLFLKIHGDTISSHPELVEALIQVKQKLSETWGSIQDLFTLNLTLLTHLRTAKI</sequence>
<protein>
    <submittedName>
        <fullName evidence="3">WD repeat-containing protein 36</fullName>
    </submittedName>
</protein>
<dbReference type="PROSITE" id="PS00678">
    <property type="entry name" value="WD_REPEATS_1"/>
    <property type="match status" value="1"/>
</dbReference>
<dbReference type="PANTHER" id="PTHR22840:SF12">
    <property type="entry name" value="WD REPEAT-CONTAINING PROTEIN 36"/>
    <property type="match status" value="1"/>
</dbReference>
<feature type="domain" description="WDR36/Utp21 N-terminal" evidence="2">
    <location>
        <begin position="36"/>
        <end position="301"/>
    </location>
</feature>
<accession>K1PWK0</accession>
<dbReference type="SMART" id="SM00320">
    <property type="entry name" value="WD40"/>
    <property type="match status" value="11"/>
</dbReference>
<dbReference type="Gene3D" id="2.130.10.10">
    <property type="entry name" value="YVTN repeat-like/Quinoprotein amine dehydrogenase"/>
    <property type="match status" value="2"/>
</dbReference>
<reference evidence="3" key="1">
    <citation type="journal article" date="2012" name="Nature">
        <title>The oyster genome reveals stress adaptation and complexity of shell formation.</title>
        <authorList>
            <person name="Zhang G."/>
            <person name="Fang X."/>
            <person name="Guo X."/>
            <person name="Li L."/>
            <person name="Luo R."/>
            <person name="Xu F."/>
            <person name="Yang P."/>
            <person name="Zhang L."/>
            <person name="Wang X."/>
            <person name="Qi H."/>
            <person name="Xiong Z."/>
            <person name="Que H."/>
            <person name="Xie Y."/>
            <person name="Holland P.W."/>
            <person name="Paps J."/>
            <person name="Zhu Y."/>
            <person name="Wu F."/>
            <person name="Chen Y."/>
            <person name="Wang J."/>
            <person name="Peng C."/>
            <person name="Meng J."/>
            <person name="Yang L."/>
            <person name="Liu J."/>
            <person name="Wen B."/>
            <person name="Zhang N."/>
            <person name="Huang Z."/>
            <person name="Zhu Q."/>
            <person name="Feng Y."/>
            <person name="Mount A."/>
            <person name="Hedgecock D."/>
            <person name="Xu Z."/>
            <person name="Liu Y."/>
            <person name="Domazet-Loso T."/>
            <person name="Du Y."/>
            <person name="Sun X."/>
            <person name="Zhang S."/>
            <person name="Liu B."/>
            <person name="Cheng P."/>
            <person name="Jiang X."/>
            <person name="Li J."/>
            <person name="Fan D."/>
            <person name="Wang W."/>
            <person name="Fu W."/>
            <person name="Wang T."/>
            <person name="Wang B."/>
            <person name="Zhang J."/>
            <person name="Peng Z."/>
            <person name="Li Y."/>
            <person name="Li N."/>
            <person name="Wang J."/>
            <person name="Chen M."/>
            <person name="He Y."/>
            <person name="Tan F."/>
            <person name="Song X."/>
            <person name="Zheng Q."/>
            <person name="Huang R."/>
            <person name="Yang H."/>
            <person name="Du X."/>
            <person name="Chen L."/>
            <person name="Yang M."/>
            <person name="Gaffney P.M."/>
            <person name="Wang S."/>
            <person name="Luo L."/>
            <person name="She Z."/>
            <person name="Ming Y."/>
            <person name="Huang W."/>
            <person name="Zhang S."/>
            <person name="Huang B."/>
            <person name="Zhang Y."/>
            <person name="Qu T."/>
            <person name="Ni P."/>
            <person name="Miao G."/>
            <person name="Wang J."/>
            <person name="Wang Q."/>
            <person name="Steinberg C.E."/>
            <person name="Wang H."/>
            <person name="Li N."/>
            <person name="Qian L."/>
            <person name="Zhang G."/>
            <person name="Li Y."/>
            <person name="Yang H."/>
            <person name="Liu X."/>
            <person name="Wang J."/>
            <person name="Yin Y."/>
            <person name="Wang J."/>
        </authorList>
    </citation>
    <scope>NUCLEOTIDE SEQUENCE [LARGE SCALE GENOMIC DNA]</scope>
    <source>
        <strain evidence="3">05x7-T-G4-1.051#20</strain>
    </source>
</reference>
<dbReference type="Pfam" id="PF04192">
    <property type="entry name" value="Utp21"/>
    <property type="match status" value="1"/>
</dbReference>
<dbReference type="InterPro" id="IPR019775">
    <property type="entry name" value="WD40_repeat_CS"/>
</dbReference>
<dbReference type="Pfam" id="PF25168">
    <property type="entry name" value="Beta-prop_WDR36-Utp21_2nd"/>
    <property type="match status" value="1"/>
</dbReference>
<dbReference type="FunCoup" id="K1PWK0">
    <property type="interactions" value="1291"/>
</dbReference>
<proteinExistence type="predicted"/>
<dbReference type="EMBL" id="JH818915">
    <property type="protein sequence ID" value="EKC28722.1"/>
    <property type="molecule type" value="Genomic_DNA"/>
</dbReference>
<dbReference type="InterPro" id="IPR015943">
    <property type="entry name" value="WD40/YVTN_repeat-like_dom_sf"/>
</dbReference>
<dbReference type="Pfam" id="PF25171">
    <property type="entry name" value="Beta-prop_WDR36-Utp21_1st"/>
    <property type="match status" value="1"/>
</dbReference>
<organism evidence="3">
    <name type="scientific">Magallana gigas</name>
    <name type="common">Pacific oyster</name>
    <name type="synonym">Crassostrea gigas</name>
    <dbReference type="NCBI Taxonomy" id="29159"/>
    <lineage>
        <taxon>Eukaryota</taxon>
        <taxon>Metazoa</taxon>
        <taxon>Spiralia</taxon>
        <taxon>Lophotrochozoa</taxon>
        <taxon>Mollusca</taxon>
        <taxon>Bivalvia</taxon>
        <taxon>Autobranchia</taxon>
        <taxon>Pteriomorphia</taxon>
        <taxon>Ostreida</taxon>
        <taxon>Ostreoidea</taxon>
        <taxon>Ostreidae</taxon>
        <taxon>Magallana</taxon>
    </lineage>
</organism>
<dbReference type="InParanoid" id="K1PWK0"/>